<feature type="region of interest" description="Disordered" evidence="1">
    <location>
        <begin position="103"/>
        <end position="128"/>
    </location>
</feature>
<dbReference type="InterPro" id="IPR024616">
    <property type="entry name" value="Pherophorin"/>
</dbReference>
<evidence type="ECO:0000256" key="1">
    <source>
        <dbReference type="SAM" id="MobiDB-lite"/>
    </source>
</evidence>
<evidence type="ECO:0000313" key="5">
    <source>
        <dbReference type="Proteomes" id="UP000236333"/>
    </source>
</evidence>
<comment type="caution">
    <text evidence="4">The sequence shown here is derived from an EMBL/GenBank/DDBJ whole genome shotgun (WGS) entry which is preliminary data.</text>
</comment>
<reference evidence="4 5" key="1">
    <citation type="journal article" date="2017" name="Mol. Biol. Evol.">
        <title>The 4-celled Tetrabaena socialis nuclear genome reveals the essential components for genetic control of cell number at the origin of multicellularity in the volvocine lineage.</title>
        <authorList>
            <person name="Featherston J."/>
            <person name="Arakaki Y."/>
            <person name="Hanschen E.R."/>
            <person name="Ferris P.J."/>
            <person name="Michod R.E."/>
            <person name="Olson B.J.S.C."/>
            <person name="Nozaki H."/>
            <person name="Durand P.M."/>
        </authorList>
    </citation>
    <scope>NUCLEOTIDE SEQUENCE [LARGE SCALE GENOMIC DNA]</scope>
    <source>
        <strain evidence="4 5">NIES-571</strain>
    </source>
</reference>
<feature type="compositionally biased region" description="Low complexity" evidence="1">
    <location>
        <begin position="119"/>
        <end position="128"/>
    </location>
</feature>
<keyword evidence="2" id="KW-0732">Signal</keyword>
<proteinExistence type="predicted"/>
<name>A0A2J8AFW9_9CHLO</name>
<feature type="chain" id="PRO_5014468787" description="Pherophorin domain-containing protein" evidence="2">
    <location>
        <begin position="26"/>
        <end position="267"/>
    </location>
</feature>
<feature type="signal peptide" evidence="2">
    <location>
        <begin position="1"/>
        <end position="25"/>
    </location>
</feature>
<gene>
    <name evidence="4" type="ORF">TSOC_001818</name>
</gene>
<evidence type="ECO:0000259" key="3">
    <source>
        <dbReference type="Pfam" id="PF12499"/>
    </source>
</evidence>
<dbReference type="Pfam" id="PF12499">
    <property type="entry name" value="DUF3707"/>
    <property type="match status" value="1"/>
</dbReference>
<dbReference type="EMBL" id="PGGS01000030">
    <property type="protein sequence ID" value="PNH11415.1"/>
    <property type="molecule type" value="Genomic_DNA"/>
</dbReference>
<sequence>MAPGFLSTLAVAVLWAATASLYATAQTIFPYDAECAISAKRSRYAVPFLSSPAPGTFCFRLVVHRCKGLSPCCTTANLARFILDASATCDGANITATLNGRPLPNATVAPPPASSAGNADAPPGVDPAPAIDPATLPYRLLTIPGLALDAAALGKAGASLCLQLPTSGRCSRLVDLLAPGNATGAWAAALYSSDDLSTWGPDGDNSMYVSGLDLSVAAVQAGQPMVCIVRVPWWGIWIDTVDGLGFLWTALYDTSGKCCPTYPANRY</sequence>
<dbReference type="OrthoDB" id="546825at2759"/>
<organism evidence="4 5">
    <name type="scientific">Tetrabaena socialis</name>
    <dbReference type="NCBI Taxonomy" id="47790"/>
    <lineage>
        <taxon>Eukaryota</taxon>
        <taxon>Viridiplantae</taxon>
        <taxon>Chlorophyta</taxon>
        <taxon>core chlorophytes</taxon>
        <taxon>Chlorophyceae</taxon>
        <taxon>CS clade</taxon>
        <taxon>Chlamydomonadales</taxon>
        <taxon>Tetrabaenaceae</taxon>
        <taxon>Tetrabaena</taxon>
    </lineage>
</organism>
<accession>A0A2J8AFW9</accession>
<protein>
    <recommendedName>
        <fullName evidence="3">Pherophorin domain-containing protein</fullName>
    </recommendedName>
</protein>
<evidence type="ECO:0000256" key="2">
    <source>
        <dbReference type="SAM" id="SignalP"/>
    </source>
</evidence>
<feature type="domain" description="Pherophorin" evidence="3">
    <location>
        <begin position="29"/>
        <end position="194"/>
    </location>
</feature>
<evidence type="ECO:0000313" key="4">
    <source>
        <dbReference type="EMBL" id="PNH11415.1"/>
    </source>
</evidence>
<keyword evidence="5" id="KW-1185">Reference proteome</keyword>
<dbReference type="Proteomes" id="UP000236333">
    <property type="component" value="Unassembled WGS sequence"/>
</dbReference>
<dbReference type="AlphaFoldDB" id="A0A2J8AFW9"/>